<protein>
    <submittedName>
        <fullName evidence="2">(Mediterranean fruit fly) hypothetical protein</fullName>
    </submittedName>
</protein>
<evidence type="ECO:0000313" key="2">
    <source>
        <dbReference type="EMBL" id="CAD7000615.1"/>
    </source>
</evidence>
<evidence type="ECO:0000313" key="3">
    <source>
        <dbReference type="Proteomes" id="UP000606786"/>
    </source>
</evidence>
<dbReference type="OrthoDB" id="30289at2759"/>
<name>A0A811URR9_CERCA</name>
<organism evidence="2 3">
    <name type="scientific">Ceratitis capitata</name>
    <name type="common">Mediterranean fruit fly</name>
    <name type="synonym">Tephritis capitata</name>
    <dbReference type="NCBI Taxonomy" id="7213"/>
    <lineage>
        <taxon>Eukaryota</taxon>
        <taxon>Metazoa</taxon>
        <taxon>Ecdysozoa</taxon>
        <taxon>Arthropoda</taxon>
        <taxon>Hexapoda</taxon>
        <taxon>Insecta</taxon>
        <taxon>Pterygota</taxon>
        <taxon>Neoptera</taxon>
        <taxon>Endopterygota</taxon>
        <taxon>Diptera</taxon>
        <taxon>Brachycera</taxon>
        <taxon>Muscomorpha</taxon>
        <taxon>Tephritoidea</taxon>
        <taxon>Tephritidae</taxon>
        <taxon>Ceratitis</taxon>
        <taxon>Ceratitis</taxon>
    </lineage>
</organism>
<accession>A0A811URR9</accession>
<sequence>MWRASQHRSTTTLFPQLRPYWRCAASTVDAIAMILIALIYFKLTHLKLNRTSKDAVYQPQQYRRAREKKDHATPHADHNEIISTPRAHLDHTYDTFSFTEPEHFNKESTHGGKTTKSLADSYELPYELGADVFLLITAAERTIGRTLNKW</sequence>
<keyword evidence="3" id="KW-1185">Reference proteome</keyword>
<keyword evidence="1" id="KW-0472">Membrane</keyword>
<dbReference type="AlphaFoldDB" id="A0A811URR9"/>
<keyword evidence="1" id="KW-0812">Transmembrane</keyword>
<comment type="caution">
    <text evidence="2">The sequence shown here is derived from an EMBL/GenBank/DDBJ whole genome shotgun (WGS) entry which is preliminary data.</text>
</comment>
<gene>
    <name evidence="2" type="ORF">CCAP1982_LOCUS9089</name>
</gene>
<reference evidence="2" key="1">
    <citation type="submission" date="2020-11" db="EMBL/GenBank/DDBJ databases">
        <authorList>
            <person name="Whitehead M."/>
        </authorList>
    </citation>
    <scope>NUCLEOTIDE SEQUENCE</scope>
    <source>
        <strain evidence="2">EGII</strain>
    </source>
</reference>
<proteinExistence type="predicted"/>
<feature type="transmembrane region" description="Helical" evidence="1">
    <location>
        <begin position="20"/>
        <end position="41"/>
    </location>
</feature>
<dbReference type="EMBL" id="CAJHJT010000012">
    <property type="protein sequence ID" value="CAD7000615.1"/>
    <property type="molecule type" value="Genomic_DNA"/>
</dbReference>
<evidence type="ECO:0000256" key="1">
    <source>
        <dbReference type="SAM" id="Phobius"/>
    </source>
</evidence>
<keyword evidence="1" id="KW-1133">Transmembrane helix</keyword>
<dbReference type="Proteomes" id="UP000606786">
    <property type="component" value="Unassembled WGS sequence"/>
</dbReference>